<reference evidence="2 3" key="1">
    <citation type="submission" date="2017-12" db="EMBL/GenBank/DDBJ databases">
        <title>Phylogenetic diversity of female urinary microbiome.</title>
        <authorList>
            <person name="Thomas-White K."/>
            <person name="Wolfe A.J."/>
        </authorList>
    </citation>
    <scope>NUCLEOTIDE SEQUENCE [LARGE SCALE GENOMIC DNA]</scope>
    <source>
        <strain evidence="2 3">UMB0416</strain>
    </source>
</reference>
<sequence length="331" mass="38096">MKHSSQFQHVTPIDLPDYPRDLKGYGDNPPKANWKNGAKIAVQFVLNLEEGAENAVIHGDAGSEMFLSDILGTQIFPNRHQSVESAFEYGSRVGVWRVLDLFKAHDLKLTTFSCAMAVARTPHILERVLEYGHEVASHGLRWVNHQMMDRQTEARHIADATEIFKKMMGFQPIGWYTGRDSPNTRELVVAQGGYQYDSDSYADELPYWLNVRVTEGDKIFTRPQLIIPYSLETNDMRFASSPGYTNAEPFYQYLKDSFDTLYEEGQETPKMLSIGLHCRMIGRAGRIVALKKFIDYITSKPDVWICRRDEIAKHWYEQHPATSENTFNWLF</sequence>
<dbReference type="Gene3D" id="3.20.20.370">
    <property type="entry name" value="Glycoside hydrolase/deacetylase"/>
    <property type="match status" value="1"/>
</dbReference>
<proteinExistence type="predicted"/>
<comment type="caution">
    <text evidence="2">The sequence shown here is derived from an EMBL/GenBank/DDBJ whole genome shotgun (WGS) entry which is preliminary data.</text>
</comment>
<organism evidence="2 3">
    <name type="scientific">Faucicola osloensis</name>
    <name type="common">Moraxella osloensis</name>
    <dbReference type="NCBI Taxonomy" id="34062"/>
    <lineage>
        <taxon>Bacteria</taxon>
        <taxon>Pseudomonadati</taxon>
        <taxon>Pseudomonadota</taxon>
        <taxon>Gammaproteobacteria</taxon>
        <taxon>Moraxellales</taxon>
        <taxon>Moraxellaceae</taxon>
        <taxon>Faucicola</taxon>
    </lineage>
</organism>
<dbReference type="RefSeq" id="WP_101965189.1">
    <property type="nucleotide sequence ID" value="NZ_CALTVS010000018.1"/>
</dbReference>
<dbReference type="InterPro" id="IPR017625">
    <property type="entry name" value="PuuE"/>
</dbReference>
<evidence type="ECO:0000259" key="1">
    <source>
        <dbReference type="PROSITE" id="PS51677"/>
    </source>
</evidence>
<dbReference type="EMBL" id="PKJS01000022">
    <property type="protein sequence ID" value="PKZ67810.1"/>
    <property type="molecule type" value="Genomic_DNA"/>
</dbReference>
<dbReference type="SUPFAM" id="SSF88713">
    <property type="entry name" value="Glycoside hydrolase/deacetylase"/>
    <property type="match status" value="1"/>
</dbReference>
<protein>
    <submittedName>
        <fullName evidence="2">Allantoinase PuuE</fullName>
    </submittedName>
</protein>
<dbReference type="NCBIfam" id="TIGR03212">
    <property type="entry name" value="uraD_N-term-dom"/>
    <property type="match status" value="1"/>
</dbReference>
<dbReference type="Pfam" id="PF01522">
    <property type="entry name" value="Polysacc_deac_1"/>
    <property type="match status" value="1"/>
</dbReference>
<dbReference type="PROSITE" id="PS51677">
    <property type="entry name" value="NODB"/>
    <property type="match status" value="1"/>
</dbReference>
<evidence type="ECO:0000313" key="3">
    <source>
        <dbReference type="Proteomes" id="UP000234914"/>
    </source>
</evidence>
<dbReference type="InterPro" id="IPR002509">
    <property type="entry name" value="NODB_dom"/>
</dbReference>
<dbReference type="PANTHER" id="PTHR43123">
    <property type="entry name" value="POLYSACCHARIDE DEACETYLASE-RELATED"/>
    <property type="match status" value="1"/>
</dbReference>
<dbReference type="PANTHER" id="PTHR43123:SF1">
    <property type="entry name" value="POLYSACCHARIDE DEACETYLASE-RELATED"/>
    <property type="match status" value="1"/>
</dbReference>
<name>A0A2I1RFB7_FAUOS</name>
<dbReference type="Proteomes" id="UP000234914">
    <property type="component" value="Unassembled WGS sequence"/>
</dbReference>
<dbReference type="CDD" id="cd10977">
    <property type="entry name" value="CE4_PuuE_SpCDA1"/>
    <property type="match status" value="1"/>
</dbReference>
<gene>
    <name evidence="2" type="ORF">CYJ96_11895</name>
</gene>
<dbReference type="GO" id="GO:0016810">
    <property type="term" value="F:hydrolase activity, acting on carbon-nitrogen (but not peptide) bonds"/>
    <property type="evidence" value="ECO:0007669"/>
    <property type="project" value="InterPro"/>
</dbReference>
<accession>A0A2I1RFB7</accession>
<feature type="domain" description="NodB homology" evidence="1">
    <location>
        <begin position="81"/>
        <end position="306"/>
    </location>
</feature>
<dbReference type="GO" id="GO:0005975">
    <property type="term" value="P:carbohydrate metabolic process"/>
    <property type="evidence" value="ECO:0007669"/>
    <property type="project" value="InterPro"/>
</dbReference>
<dbReference type="AlphaFoldDB" id="A0A2I1RFB7"/>
<dbReference type="InterPro" id="IPR011330">
    <property type="entry name" value="Glyco_hydro/deAcase_b/a-brl"/>
</dbReference>
<evidence type="ECO:0000313" key="2">
    <source>
        <dbReference type="EMBL" id="PKZ67810.1"/>
    </source>
</evidence>